<organism evidence="1 2">
    <name type="scientific">Pistacia atlantica</name>
    <dbReference type="NCBI Taxonomy" id="434234"/>
    <lineage>
        <taxon>Eukaryota</taxon>
        <taxon>Viridiplantae</taxon>
        <taxon>Streptophyta</taxon>
        <taxon>Embryophyta</taxon>
        <taxon>Tracheophyta</taxon>
        <taxon>Spermatophyta</taxon>
        <taxon>Magnoliopsida</taxon>
        <taxon>eudicotyledons</taxon>
        <taxon>Gunneridae</taxon>
        <taxon>Pentapetalae</taxon>
        <taxon>rosids</taxon>
        <taxon>malvids</taxon>
        <taxon>Sapindales</taxon>
        <taxon>Anacardiaceae</taxon>
        <taxon>Pistacia</taxon>
    </lineage>
</organism>
<keyword evidence="2" id="KW-1185">Reference proteome</keyword>
<name>A0ACC1B930_9ROSI</name>
<dbReference type="Proteomes" id="UP001164250">
    <property type="component" value="Chromosome 6"/>
</dbReference>
<proteinExistence type="predicted"/>
<gene>
    <name evidence="1" type="ORF">Patl1_15682</name>
</gene>
<protein>
    <submittedName>
        <fullName evidence="1">Uncharacterized protein</fullName>
    </submittedName>
</protein>
<accession>A0ACC1B930</accession>
<dbReference type="EMBL" id="CM047902">
    <property type="protein sequence ID" value="KAJ0095402.1"/>
    <property type="molecule type" value="Genomic_DNA"/>
</dbReference>
<reference evidence="2" key="1">
    <citation type="journal article" date="2023" name="G3 (Bethesda)">
        <title>Genome assembly and association tests identify interacting loci associated with vigor, precocity, and sex in interspecific pistachio rootstocks.</title>
        <authorList>
            <person name="Palmer W."/>
            <person name="Jacygrad E."/>
            <person name="Sagayaradj S."/>
            <person name="Cavanaugh K."/>
            <person name="Han R."/>
            <person name="Bertier L."/>
            <person name="Beede B."/>
            <person name="Kafkas S."/>
            <person name="Golino D."/>
            <person name="Preece J."/>
            <person name="Michelmore R."/>
        </authorList>
    </citation>
    <scope>NUCLEOTIDE SEQUENCE [LARGE SCALE GENOMIC DNA]</scope>
</reference>
<sequence length="59" mass="7309">MNVLFSIYYLSFKYSSLPIISRRFTLHFELHRKYYLSQRGLVKLMEKCQWLLLYLSKQN</sequence>
<evidence type="ECO:0000313" key="1">
    <source>
        <dbReference type="EMBL" id="KAJ0095402.1"/>
    </source>
</evidence>
<comment type="caution">
    <text evidence="1">The sequence shown here is derived from an EMBL/GenBank/DDBJ whole genome shotgun (WGS) entry which is preliminary data.</text>
</comment>
<evidence type="ECO:0000313" key="2">
    <source>
        <dbReference type="Proteomes" id="UP001164250"/>
    </source>
</evidence>